<evidence type="ECO:0000313" key="2">
    <source>
        <dbReference type="Proteomes" id="UP000019197"/>
    </source>
</evidence>
<dbReference type="EMBL" id="CBXE010000484">
    <property type="protein sequence ID" value="CDL87307.1"/>
    <property type="molecule type" value="Genomic_DNA"/>
</dbReference>
<dbReference type="Proteomes" id="UP000019197">
    <property type="component" value="Unassembled WGS sequence"/>
</dbReference>
<gene>
    <name evidence="1" type="ORF">XCR1_880005</name>
</gene>
<name>W1J962_9GAMM</name>
<protein>
    <submittedName>
        <fullName evidence="1">Uncharacterized protein</fullName>
    </submittedName>
</protein>
<reference evidence="1 2" key="1">
    <citation type="submission" date="2013-11" db="EMBL/GenBank/DDBJ databases">
        <title>Draft genome sequence and annotation of the entomopathogenic bacterium, Xenorhabdus cabanillasi strain JM26.</title>
        <authorList>
            <person name="Gualtieri M."/>
            <person name="Ogier J.C."/>
            <person name="Pages S."/>
            <person name="Givaudan A."/>
            <person name="Gaudriault S."/>
        </authorList>
    </citation>
    <scope>NUCLEOTIDE SEQUENCE [LARGE SCALE GENOMIC DNA]</scope>
    <source>
        <strain evidence="1 2">JM26</strain>
    </source>
</reference>
<sequence>MLSIKLNIVFLLIINNNNDAITLRHCYASCLSFEAIANNKLQSLSGLGVTTTHLLPGCECLPLA</sequence>
<organism evidence="1 2">
    <name type="scientific">Xenorhabdus cabanillasii JM26</name>
    <dbReference type="NCBI Taxonomy" id="1427517"/>
    <lineage>
        <taxon>Bacteria</taxon>
        <taxon>Pseudomonadati</taxon>
        <taxon>Pseudomonadota</taxon>
        <taxon>Gammaproteobacteria</taxon>
        <taxon>Enterobacterales</taxon>
        <taxon>Morganellaceae</taxon>
        <taxon>Xenorhabdus</taxon>
    </lineage>
</organism>
<proteinExistence type="predicted"/>
<accession>W1J962</accession>
<dbReference type="AlphaFoldDB" id="W1J962"/>
<evidence type="ECO:0000313" key="1">
    <source>
        <dbReference type="EMBL" id="CDL87307.1"/>
    </source>
</evidence>
<comment type="caution">
    <text evidence="1">The sequence shown here is derived from an EMBL/GenBank/DDBJ whole genome shotgun (WGS) entry which is preliminary data.</text>
</comment>